<feature type="coiled-coil region" evidence="1">
    <location>
        <begin position="209"/>
        <end position="273"/>
    </location>
</feature>
<feature type="compositionally biased region" description="Basic and acidic residues" evidence="2">
    <location>
        <begin position="311"/>
        <end position="332"/>
    </location>
</feature>
<keyword evidence="4" id="KW-1185">Reference proteome</keyword>
<dbReference type="AlphaFoldDB" id="A0A9D4H269"/>
<evidence type="ECO:0000256" key="2">
    <source>
        <dbReference type="SAM" id="MobiDB-lite"/>
    </source>
</evidence>
<dbReference type="Proteomes" id="UP000828390">
    <property type="component" value="Unassembled WGS sequence"/>
</dbReference>
<name>A0A9D4H269_DREPO</name>
<keyword evidence="1" id="KW-0175">Coiled coil</keyword>
<sequence>MLLFTSFSFNEKNRCISGRKRSEAAEFAIVKKRKRADRLVDRELSVPGPDFTEREPKRCKFQDVTLSAIVCYKTPGKTARVKKTYIHGSFLTRAEKKELHDRKWKQLQELKECQSRNLTRTEITKRWSTQTKFQYIKLSANGCVKAADQNANDKKTYIPESFLTQAEKKAIHDRNWKQLQELNELIIGKPNNEISIDSIVSLMQVLNIAGHEEEERKSLAKQKLALEEKEKAIRQRIEKRLWLKKQTELVERSKKELKEVENLLNEMEELLCNNHVNLDHYADVPVEDVISEIDKILGEYGSYKITQTVIDDKNNQSREKKERRSMNSKNDENSPPPTMKPKFKFVPVSFP</sequence>
<accession>A0A9D4H269</accession>
<evidence type="ECO:0000256" key="1">
    <source>
        <dbReference type="SAM" id="Coils"/>
    </source>
</evidence>
<organism evidence="3 4">
    <name type="scientific">Dreissena polymorpha</name>
    <name type="common">Zebra mussel</name>
    <name type="synonym">Mytilus polymorpha</name>
    <dbReference type="NCBI Taxonomy" id="45954"/>
    <lineage>
        <taxon>Eukaryota</taxon>
        <taxon>Metazoa</taxon>
        <taxon>Spiralia</taxon>
        <taxon>Lophotrochozoa</taxon>
        <taxon>Mollusca</taxon>
        <taxon>Bivalvia</taxon>
        <taxon>Autobranchia</taxon>
        <taxon>Heteroconchia</taxon>
        <taxon>Euheterodonta</taxon>
        <taxon>Imparidentia</taxon>
        <taxon>Neoheterodontei</taxon>
        <taxon>Myida</taxon>
        <taxon>Dreissenoidea</taxon>
        <taxon>Dreissenidae</taxon>
        <taxon>Dreissena</taxon>
    </lineage>
</organism>
<reference evidence="3" key="1">
    <citation type="journal article" date="2019" name="bioRxiv">
        <title>The Genome of the Zebra Mussel, Dreissena polymorpha: A Resource for Invasive Species Research.</title>
        <authorList>
            <person name="McCartney M.A."/>
            <person name="Auch B."/>
            <person name="Kono T."/>
            <person name="Mallez S."/>
            <person name="Zhang Y."/>
            <person name="Obille A."/>
            <person name="Becker A."/>
            <person name="Abrahante J.E."/>
            <person name="Garbe J."/>
            <person name="Badalamenti J.P."/>
            <person name="Herman A."/>
            <person name="Mangelson H."/>
            <person name="Liachko I."/>
            <person name="Sullivan S."/>
            <person name="Sone E.D."/>
            <person name="Koren S."/>
            <person name="Silverstein K.A.T."/>
            <person name="Beckman K.B."/>
            <person name="Gohl D.M."/>
        </authorList>
    </citation>
    <scope>NUCLEOTIDE SEQUENCE</scope>
    <source>
        <strain evidence="3">Duluth1</strain>
        <tissue evidence="3">Whole animal</tissue>
    </source>
</reference>
<comment type="caution">
    <text evidence="3">The sequence shown here is derived from an EMBL/GenBank/DDBJ whole genome shotgun (WGS) entry which is preliminary data.</text>
</comment>
<evidence type="ECO:0000313" key="4">
    <source>
        <dbReference type="Proteomes" id="UP000828390"/>
    </source>
</evidence>
<reference evidence="3" key="2">
    <citation type="submission" date="2020-11" db="EMBL/GenBank/DDBJ databases">
        <authorList>
            <person name="McCartney M.A."/>
            <person name="Auch B."/>
            <person name="Kono T."/>
            <person name="Mallez S."/>
            <person name="Becker A."/>
            <person name="Gohl D.M."/>
            <person name="Silverstein K.A.T."/>
            <person name="Koren S."/>
            <person name="Bechman K.B."/>
            <person name="Herman A."/>
            <person name="Abrahante J.E."/>
            <person name="Garbe J."/>
        </authorList>
    </citation>
    <scope>NUCLEOTIDE SEQUENCE</scope>
    <source>
        <strain evidence="3">Duluth1</strain>
        <tissue evidence="3">Whole animal</tissue>
    </source>
</reference>
<feature type="region of interest" description="Disordered" evidence="2">
    <location>
        <begin position="311"/>
        <end position="351"/>
    </location>
</feature>
<dbReference type="EMBL" id="JAIWYP010000005">
    <property type="protein sequence ID" value="KAH3828046.1"/>
    <property type="molecule type" value="Genomic_DNA"/>
</dbReference>
<proteinExistence type="predicted"/>
<evidence type="ECO:0000313" key="3">
    <source>
        <dbReference type="EMBL" id="KAH3828046.1"/>
    </source>
</evidence>
<protein>
    <submittedName>
        <fullName evidence="3">Uncharacterized protein</fullName>
    </submittedName>
</protein>
<gene>
    <name evidence="3" type="ORF">DPMN_129995</name>
</gene>